<evidence type="ECO:0000313" key="3">
    <source>
        <dbReference type="Proteomes" id="UP000093925"/>
    </source>
</evidence>
<dbReference type="Proteomes" id="UP000093925">
    <property type="component" value="Unassembled WGS sequence"/>
</dbReference>
<name>A0A1A3KNX5_MYCAS</name>
<dbReference type="InterPro" id="IPR036513">
    <property type="entry name" value="STAS_dom_sf"/>
</dbReference>
<dbReference type="RefSeq" id="WP_065139926.1">
    <property type="nucleotide sequence ID" value="NZ_LZLM01000062.1"/>
</dbReference>
<reference evidence="2 3" key="1">
    <citation type="submission" date="2016-06" db="EMBL/GenBank/DDBJ databases">
        <authorList>
            <person name="Kjaerup R.B."/>
            <person name="Dalgaard T.S."/>
            <person name="Juul-Madsen H.R."/>
        </authorList>
    </citation>
    <scope>NUCLEOTIDE SEQUENCE [LARGE SCALE GENOMIC DNA]</scope>
    <source>
        <strain evidence="2 3">1276495.2</strain>
    </source>
</reference>
<dbReference type="Pfam" id="PF01740">
    <property type="entry name" value="STAS"/>
    <property type="match status" value="1"/>
</dbReference>
<gene>
    <name evidence="2" type="ORF">A5640_11200</name>
</gene>
<dbReference type="AlphaFoldDB" id="A0A1A3KNX5"/>
<dbReference type="CDD" id="cd07043">
    <property type="entry name" value="STAS_anti-anti-sigma_factors"/>
    <property type="match status" value="1"/>
</dbReference>
<sequence>MRFTVRRHHGATVVGVFGQLDTANTAYLSEVLIPFLRVRGGLVIDLEALQYCSVTGLEFFISFDRRCRKARCPWALVPGASLHGLLRLSGGILPVAESLDEAAHLLDAAGSRRPTLRIAT</sequence>
<dbReference type="EMBL" id="LZLM01000062">
    <property type="protein sequence ID" value="OBJ86139.1"/>
    <property type="molecule type" value="Genomic_DNA"/>
</dbReference>
<comment type="caution">
    <text evidence="2">The sequence shown here is derived from an EMBL/GenBank/DDBJ whole genome shotgun (WGS) entry which is preliminary data.</text>
</comment>
<dbReference type="Gene3D" id="3.30.750.24">
    <property type="entry name" value="STAS domain"/>
    <property type="match status" value="1"/>
</dbReference>
<dbReference type="SUPFAM" id="SSF52091">
    <property type="entry name" value="SpoIIaa-like"/>
    <property type="match status" value="1"/>
</dbReference>
<proteinExistence type="predicted"/>
<evidence type="ECO:0000313" key="2">
    <source>
        <dbReference type="EMBL" id="OBJ86139.1"/>
    </source>
</evidence>
<feature type="domain" description="STAS" evidence="1">
    <location>
        <begin position="1"/>
        <end position="120"/>
    </location>
</feature>
<dbReference type="InterPro" id="IPR002645">
    <property type="entry name" value="STAS_dom"/>
</dbReference>
<evidence type="ECO:0000259" key="1">
    <source>
        <dbReference type="PROSITE" id="PS50801"/>
    </source>
</evidence>
<organism evidence="2 3">
    <name type="scientific">Mycobacterium asiaticum</name>
    <dbReference type="NCBI Taxonomy" id="1790"/>
    <lineage>
        <taxon>Bacteria</taxon>
        <taxon>Bacillati</taxon>
        <taxon>Actinomycetota</taxon>
        <taxon>Actinomycetes</taxon>
        <taxon>Mycobacteriales</taxon>
        <taxon>Mycobacteriaceae</taxon>
        <taxon>Mycobacterium</taxon>
    </lineage>
</organism>
<accession>A0A1A3KNX5</accession>
<protein>
    <recommendedName>
        <fullName evidence="1">STAS domain-containing protein</fullName>
    </recommendedName>
</protein>
<dbReference type="PROSITE" id="PS50801">
    <property type="entry name" value="STAS"/>
    <property type="match status" value="1"/>
</dbReference>